<evidence type="ECO:0000256" key="1">
    <source>
        <dbReference type="SAM" id="MobiDB-lite"/>
    </source>
</evidence>
<protein>
    <submittedName>
        <fullName evidence="2">Uncharacterized protein</fullName>
    </submittedName>
</protein>
<evidence type="ECO:0000313" key="3">
    <source>
        <dbReference type="Proteomes" id="UP000738325"/>
    </source>
</evidence>
<dbReference type="EMBL" id="JAAAIP010000438">
    <property type="protein sequence ID" value="KAG0317163.1"/>
    <property type="molecule type" value="Genomic_DNA"/>
</dbReference>
<feature type="compositionally biased region" description="Basic and acidic residues" evidence="1">
    <location>
        <begin position="40"/>
        <end position="57"/>
    </location>
</feature>
<accession>A0A9P6RGB5</accession>
<evidence type="ECO:0000313" key="2">
    <source>
        <dbReference type="EMBL" id="KAG0317163.1"/>
    </source>
</evidence>
<comment type="caution">
    <text evidence="2">The sequence shown here is derived from an EMBL/GenBank/DDBJ whole genome shotgun (WGS) entry which is preliminary data.</text>
</comment>
<dbReference type="OrthoDB" id="2351080at2759"/>
<reference evidence="2" key="1">
    <citation type="journal article" date="2020" name="Fungal Divers.">
        <title>Resolving the Mortierellaceae phylogeny through synthesis of multi-gene phylogenetics and phylogenomics.</title>
        <authorList>
            <person name="Vandepol N."/>
            <person name="Liber J."/>
            <person name="Desiro A."/>
            <person name="Na H."/>
            <person name="Kennedy M."/>
            <person name="Barry K."/>
            <person name="Grigoriev I.V."/>
            <person name="Miller A.N."/>
            <person name="O'Donnell K."/>
            <person name="Stajich J.E."/>
            <person name="Bonito G."/>
        </authorList>
    </citation>
    <scope>NUCLEOTIDE SEQUENCE</scope>
    <source>
        <strain evidence="2">REB-010B</strain>
    </source>
</reference>
<name>A0A9P6RGB5_9FUNG</name>
<gene>
    <name evidence="2" type="ORF">BGZ99_006454</name>
</gene>
<keyword evidence="3" id="KW-1185">Reference proteome</keyword>
<organism evidence="2 3">
    <name type="scientific">Dissophora globulifera</name>
    <dbReference type="NCBI Taxonomy" id="979702"/>
    <lineage>
        <taxon>Eukaryota</taxon>
        <taxon>Fungi</taxon>
        <taxon>Fungi incertae sedis</taxon>
        <taxon>Mucoromycota</taxon>
        <taxon>Mortierellomycotina</taxon>
        <taxon>Mortierellomycetes</taxon>
        <taxon>Mortierellales</taxon>
        <taxon>Mortierellaceae</taxon>
        <taxon>Dissophora</taxon>
    </lineage>
</organism>
<feature type="region of interest" description="Disordered" evidence="1">
    <location>
        <begin position="32"/>
        <end position="57"/>
    </location>
</feature>
<dbReference type="AlphaFoldDB" id="A0A9P6RGB5"/>
<sequence>MLTLIKLETANVVDQGFCIDLIKFDNAQSSSSLGTGRLQGAKDDRLQGAKDDSEDYRRGGYANVASLPLGPEFTFTAPTSGTNPNGMLEGCNGNCSTHWNLGFDHGLAALAGVKIESGLASCAMPLIVTGRSEDKISNEILRLCNGRCANAIYNTTIALSKRTEPPGVRTFVGLLTNWGSWVSCSMYDALSQWIVGKGEGFAWADTLHTSRIHFVDAPLCHLGRPHNPKLLAKRSGWDDEGSPAWVEACKRYGLRGVQMRQSLGMGNLVYSLGIHGNSPMARSCVVIDTLGFADYNIFSNNSPCKGYHDFAENYCRNAIHGSLAPQASIEQRYIGSYAMASQFSFGFIQVKQRLEHNLGKTHMVRRGGAVWEDKELWSSFMLVDCGVIQGGAMGGGCGEDMVHRMMCRVLNDVIDLGYDWSSGDLSNSILTLSKGKTDRDSFASAYTKIAAVINYASVKNPDSSGSILIAHAHAWQISDSRHPVIACSLVSNDPGLGPTNVTATWHHVGILGLKPTKLVDHNMQEGELHGKHVNLTKRTWDMLAKDSTGFAAKVLYYGHVWLLEQRAIGRVPTADEIAEVEDSLRVALLTVMMEFARADAVEAIWCWTIESWCASDMMWHAMIGSTAYFSTRKVGSDRVDDKNVLQSWTEA</sequence>
<proteinExistence type="predicted"/>
<dbReference type="Proteomes" id="UP000738325">
    <property type="component" value="Unassembled WGS sequence"/>
</dbReference>